<evidence type="ECO:0000313" key="6">
    <source>
        <dbReference type="Proteomes" id="UP001338582"/>
    </source>
</evidence>
<feature type="compositionally biased region" description="Basic residues" evidence="2">
    <location>
        <begin position="1066"/>
        <end position="1080"/>
    </location>
</feature>
<dbReference type="AlphaFoldDB" id="A0AAX4HB34"/>
<dbReference type="InterPro" id="IPR057558">
    <property type="entry name" value="Swc3_dom"/>
</dbReference>
<dbReference type="InterPro" id="IPR037651">
    <property type="entry name" value="Swc3"/>
</dbReference>
<evidence type="ECO:0000259" key="4">
    <source>
        <dbReference type="Pfam" id="PF26242"/>
    </source>
</evidence>
<keyword evidence="1" id="KW-0175">Coiled coil</keyword>
<gene>
    <name evidence="5" type="ORF">PUMCH_003055</name>
</gene>
<evidence type="ECO:0000259" key="3">
    <source>
        <dbReference type="Pfam" id="PF24707"/>
    </source>
</evidence>
<feature type="compositionally biased region" description="Basic and acidic residues" evidence="2">
    <location>
        <begin position="302"/>
        <end position="323"/>
    </location>
</feature>
<feature type="compositionally biased region" description="Polar residues" evidence="2">
    <location>
        <begin position="1105"/>
        <end position="1120"/>
    </location>
</feature>
<feature type="domain" description="SWR1-complex protein 3" evidence="3">
    <location>
        <begin position="30"/>
        <end position="170"/>
    </location>
</feature>
<feature type="compositionally biased region" description="Basic and acidic residues" evidence="2">
    <location>
        <begin position="966"/>
        <end position="977"/>
    </location>
</feature>
<dbReference type="InterPro" id="IPR058986">
    <property type="entry name" value="Swc3_C"/>
</dbReference>
<dbReference type="Pfam" id="PF26242">
    <property type="entry name" value="Swc3_C"/>
    <property type="match status" value="2"/>
</dbReference>
<dbReference type="RefSeq" id="XP_062878110.1">
    <property type="nucleotide sequence ID" value="XM_063022040.1"/>
</dbReference>
<name>A0AAX4HB34_9ASCO</name>
<feature type="compositionally biased region" description="Basic and acidic residues" evidence="2">
    <location>
        <begin position="639"/>
        <end position="674"/>
    </location>
</feature>
<dbReference type="KEGG" id="asau:88174119"/>
<dbReference type="PANTHER" id="PTHR28108:SF1">
    <property type="entry name" value="SWR1-COMPLEX PROTEIN 3"/>
    <property type="match status" value="1"/>
</dbReference>
<dbReference type="EMBL" id="CP138897">
    <property type="protein sequence ID" value="WPK25728.1"/>
    <property type="molecule type" value="Genomic_DNA"/>
</dbReference>
<keyword evidence="6" id="KW-1185">Reference proteome</keyword>
<evidence type="ECO:0000313" key="5">
    <source>
        <dbReference type="EMBL" id="WPK25728.1"/>
    </source>
</evidence>
<feature type="compositionally biased region" description="Basic residues" evidence="2">
    <location>
        <begin position="626"/>
        <end position="636"/>
    </location>
</feature>
<feature type="compositionally biased region" description="Basic and acidic residues" evidence="2">
    <location>
        <begin position="431"/>
        <end position="446"/>
    </location>
</feature>
<feature type="compositionally biased region" description="Basic and acidic residues" evidence="2">
    <location>
        <begin position="330"/>
        <end position="370"/>
    </location>
</feature>
<feature type="compositionally biased region" description="Polar residues" evidence="2">
    <location>
        <begin position="263"/>
        <end position="273"/>
    </location>
</feature>
<reference evidence="5 6" key="1">
    <citation type="submission" date="2023-10" db="EMBL/GenBank/DDBJ databases">
        <title>Draft Genome Sequence of Candida saopaulonensis from a very Premature Infant with Sepsis.</title>
        <authorList>
            <person name="Ning Y."/>
            <person name="Dai R."/>
            <person name="Xiao M."/>
            <person name="Xu Y."/>
            <person name="Yan Q."/>
            <person name="Zhang L."/>
        </authorList>
    </citation>
    <scope>NUCLEOTIDE SEQUENCE [LARGE SCALE GENOMIC DNA]</scope>
    <source>
        <strain evidence="5 6">19XY460</strain>
    </source>
</reference>
<dbReference type="PANTHER" id="PTHR28108">
    <property type="entry name" value="SWR1-COMPLEX PROTEIN 3"/>
    <property type="match status" value="1"/>
</dbReference>
<feature type="region of interest" description="Disordered" evidence="2">
    <location>
        <begin position="955"/>
        <end position="977"/>
    </location>
</feature>
<feature type="compositionally biased region" description="Basic and acidic residues" evidence="2">
    <location>
        <begin position="685"/>
        <end position="699"/>
    </location>
</feature>
<evidence type="ECO:0000256" key="1">
    <source>
        <dbReference type="SAM" id="Coils"/>
    </source>
</evidence>
<protein>
    <recommendedName>
        <fullName evidence="7">SWR1-complex protein 3</fullName>
    </recommendedName>
</protein>
<feature type="compositionally biased region" description="Acidic residues" evidence="2">
    <location>
        <begin position="482"/>
        <end position="537"/>
    </location>
</feature>
<feature type="compositionally biased region" description="Polar residues" evidence="2">
    <location>
        <begin position="284"/>
        <end position="301"/>
    </location>
</feature>
<feature type="region of interest" description="Disordered" evidence="2">
    <location>
        <begin position="1056"/>
        <end position="1120"/>
    </location>
</feature>
<feature type="region of interest" description="Disordered" evidence="2">
    <location>
        <begin position="171"/>
        <end position="738"/>
    </location>
</feature>
<feature type="compositionally biased region" description="Basic residues" evidence="2">
    <location>
        <begin position="577"/>
        <end position="591"/>
    </location>
</feature>
<feature type="compositionally biased region" description="Polar residues" evidence="2">
    <location>
        <begin position="717"/>
        <end position="726"/>
    </location>
</feature>
<dbReference type="GeneID" id="88174119"/>
<feature type="domain" description="Swc3 C-terminal" evidence="4">
    <location>
        <begin position="836"/>
        <end position="934"/>
    </location>
</feature>
<dbReference type="Pfam" id="PF24707">
    <property type="entry name" value="Swc3"/>
    <property type="match status" value="1"/>
</dbReference>
<evidence type="ECO:0008006" key="7">
    <source>
        <dbReference type="Google" id="ProtNLM"/>
    </source>
</evidence>
<feature type="compositionally biased region" description="Acidic residues" evidence="2">
    <location>
        <begin position="549"/>
        <end position="563"/>
    </location>
</feature>
<organism evidence="5 6">
    <name type="scientific">Australozyma saopauloensis</name>
    <dbReference type="NCBI Taxonomy" id="291208"/>
    <lineage>
        <taxon>Eukaryota</taxon>
        <taxon>Fungi</taxon>
        <taxon>Dikarya</taxon>
        <taxon>Ascomycota</taxon>
        <taxon>Saccharomycotina</taxon>
        <taxon>Pichiomycetes</taxon>
        <taxon>Metschnikowiaceae</taxon>
        <taxon>Australozyma</taxon>
    </lineage>
</organism>
<dbReference type="GO" id="GO:0000812">
    <property type="term" value="C:Swr1 complex"/>
    <property type="evidence" value="ECO:0007669"/>
    <property type="project" value="InterPro"/>
</dbReference>
<proteinExistence type="predicted"/>
<feature type="compositionally biased region" description="Basic and acidic residues" evidence="2">
    <location>
        <begin position="460"/>
        <end position="481"/>
    </location>
</feature>
<feature type="coiled-coil region" evidence="1">
    <location>
        <begin position="905"/>
        <end position="943"/>
    </location>
</feature>
<evidence type="ECO:0000256" key="2">
    <source>
        <dbReference type="SAM" id="MobiDB-lite"/>
    </source>
</evidence>
<accession>A0AAX4HB34</accession>
<dbReference type="GO" id="GO:0140849">
    <property type="term" value="F:ATP-dependent H2AZ histone chaperone activity"/>
    <property type="evidence" value="ECO:0007669"/>
    <property type="project" value="InterPro"/>
</dbReference>
<dbReference type="Proteomes" id="UP001338582">
    <property type="component" value="Chromosome 4"/>
</dbReference>
<sequence length="1120" mass="126164">MSNRMRRRITTAKREEIEKEQKLLDLTIVRPFETLNGLPISYSAPPSQYGDILKNPLTVKDSAVLYNSLLRSRDTIVHHAPMFKLHWVRQTAYAKKLAEMDKDKQKEVLEDRENKRRFAKATSNSLEAHFRQPVLTPDINARDVMSKLCESAITIGPHSMDIRIYIAKDSRSEKGKRGTVLPPGPGDQTTCLNRAFESLPPLESTKPSEKSPETVPGSGDATVAGTDATIKPENGEAEASNTQPEVADASSHGPEAETDKKSNSNPETSSGQDLQDEKNADPSDPTNEQSACSPLDSGNHTTESRAVDDSTKLDDSPLPDESKTSQPDVSADRINDDDKTESMEVDETPKDASSEIAELNKEEEINREDDSQPEVSATPNEEEGNAKEMEVDGDVVQTQEQEESLKNTEALSQDPEDKEAKISAEPTIDESESKMEVDNETNDKVAEGTQPEPEAENEIEESKEPEGKSENAEAEMPKVSDNDEEREEKDDVVEDDDNEVDKVDIDEEEEEEEEDEEDEEDSEDSEDDDDDEDEYVDDYDKKRKKVEVYSEEEQEEEELDEDSVAVKSEENGEAGQKKRGGPKGPRPKRQKTVTPRRLSRLKEEASKPKRLPSPSPSPPPPPPPKVKGRKRGRPPKVRPPPEPENEIKEEAKEMDSEVVKEETTEPEIPKEPVKKRGRGRPRIHPIVEKKAPEPKEPSKEPSVPAEKTPAPDAAAEPSSNQVSTQTAPPPPPPPANLQSIDNIIMISNLNTIAETDLSLNGLMKRVALGKAPEEEVNRFKGYIEQARRMGPQPHHADLYFKHGLPLPPNFPRVYPMRPPQYDPQMAYRQRQAALPKLTAFQERYLYNATLVIEFHENANVRYIIPQDSICEILEPEKPPPEDGEEGTDYKDVLFSHIWIHNMDAVLKYEKDLEEYDQEMEKFKKEEEEKKKLIEENEKRLAEGLPIKEEPVILEPKGPRNKKKGVKTKENGPRLPKDPNLKYTAYSFTLHNIPTKYVPIVVNSVKPLPEVRARMEKVLRLGTRVPSYYLWYRVDARLDEKFAESLRFRTVEDEKDMVGMVPPVEPKKRKPSQNKGQKQKKSKEGSPDGRPVVQGYPLTAKGYTPVLNTGVTGPEYSQGTY</sequence>
<feature type="compositionally biased region" description="Pro residues" evidence="2">
    <location>
        <begin position="611"/>
        <end position="625"/>
    </location>
</feature>
<feature type="domain" description="Swc3 C-terminal" evidence="4">
    <location>
        <begin position="975"/>
        <end position="1050"/>
    </location>
</feature>